<evidence type="ECO:0000313" key="2">
    <source>
        <dbReference type="Proteomes" id="UP000076482"/>
    </source>
</evidence>
<comment type="caution">
    <text evidence="1">The sequence shown here is derived from an EMBL/GenBank/DDBJ whole genome shotgun (WGS) entry which is preliminary data.</text>
</comment>
<accession>A0A150E2J4</accession>
<dbReference type="Proteomes" id="UP000076482">
    <property type="component" value="Unassembled WGS sequence"/>
</dbReference>
<evidence type="ECO:0000313" key="1">
    <source>
        <dbReference type="EMBL" id="KZD50714.1"/>
    </source>
</evidence>
<organism evidence="1 2">
    <name type="scientific">Bacillus cereus</name>
    <dbReference type="NCBI Taxonomy" id="1396"/>
    <lineage>
        <taxon>Bacteria</taxon>
        <taxon>Bacillati</taxon>
        <taxon>Bacillota</taxon>
        <taxon>Bacilli</taxon>
        <taxon>Bacillales</taxon>
        <taxon>Bacillaceae</taxon>
        <taxon>Bacillus</taxon>
        <taxon>Bacillus cereus group</taxon>
    </lineage>
</organism>
<proteinExistence type="predicted"/>
<sequence length="196" mass="22229">MLKLVVDNTVTEPEPKTDSAFSNYFTCKDCVYYLSKSDSCSLQLAADSNSPLIPYECGNFEETYEIGTEDPLNSHIHQRLREEKAQILDESYPAQPAIDPIHKDAIWYGSVNYGCWIINDSKKRFALAEQVPFGDNNMSSKKYASPFPLHDHGAKEGIRHYMCWYVNEKGIGEYHLLIGGVIMKIAEGVKKLGFNY</sequence>
<protein>
    <submittedName>
        <fullName evidence="1">Uncharacterized protein</fullName>
    </submittedName>
</protein>
<reference evidence="1 2" key="1">
    <citation type="submission" date="2015-09" db="EMBL/GenBank/DDBJ databases">
        <title>Bacillus cereus food isolates.</title>
        <authorList>
            <person name="Boekhorst J."/>
        </authorList>
    </citation>
    <scope>NUCLEOTIDE SEQUENCE [LARGE SCALE GENOMIC DNA]</scope>
    <source>
        <strain evidence="1 2">B4088</strain>
    </source>
</reference>
<name>A0A150E2J4_BACCE</name>
<dbReference type="RefSeq" id="WP_000916407.1">
    <property type="nucleotide sequence ID" value="NZ_AP024505.1"/>
</dbReference>
<dbReference type="EMBL" id="LJKE01000129">
    <property type="protein sequence ID" value="KZD50714.1"/>
    <property type="molecule type" value="Genomic_DNA"/>
</dbReference>
<dbReference type="PATRIC" id="fig|1396.535.peg.6152"/>
<dbReference type="AlphaFoldDB" id="A0A150E2J4"/>
<gene>
    <name evidence="1" type="ORF">B4088_6302</name>
</gene>